<protein>
    <submittedName>
        <fullName evidence="10">PDR/VanB family oxidoreductase</fullName>
        <ecNumber evidence="10">1.-.-.-</ecNumber>
    </submittedName>
</protein>
<dbReference type="GO" id="GO:0051537">
    <property type="term" value="F:2 iron, 2 sulfur cluster binding"/>
    <property type="evidence" value="ECO:0007669"/>
    <property type="project" value="UniProtKB-KW"/>
</dbReference>
<dbReference type="InterPro" id="IPR001433">
    <property type="entry name" value="OxRdtase_FAD/NAD-bd"/>
</dbReference>
<dbReference type="GO" id="GO:0046872">
    <property type="term" value="F:metal ion binding"/>
    <property type="evidence" value="ECO:0007669"/>
    <property type="project" value="UniProtKB-KW"/>
</dbReference>
<dbReference type="InterPro" id="IPR012675">
    <property type="entry name" value="Beta-grasp_dom_sf"/>
</dbReference>
<accession>A0A8B6X4G6</accession>
<dbReference type="SUPFAM" id="SSF54292">
    <property type="entry name" value="2Fe-2S ferredoxin-like"/>
    <property type="match status" value="1"/>
</dbReference>
<evidence type="ECO:0000313" key="10">
    <source>
        <dbReference type="RefSeq" id="WP_028311660.1"/>
    </source>
</evidence>
<keyword evidence="2" id="KW-0001">2Fe-2S</keyword>
<reference evidence="10" key="1">
    <citation type="journal article" date="2000" name="Subcell. Biochem.">
        <title>Flavin electron transfer proteins.</title>
        <authorList>
            <person name="Mathews F.S."/>
            <person name="Cunane L."/>
            <person name="Durley R.C."/>
        </authorList>
    </citation>
    <scope>NUCLEOTIDE SEQUENCE</scope>
</reference>
<evidence type="ECO:0000256" key="6">
    <source>
        <dbReference type="ARBA" id="ARBA00023014"/>
    </source>
</evidence>
<dbReference type="Gene3D" id="3.10.20.30">
    <property type="match status" value="1"/>
</dbReference>
<dbReference type="InterPro" id="IPR006058">
    <property type="entry name" value="2Fe2S_fd_BS"/>
</dbReference>
<dbReference type="SUPFAM" id="SSF52343">
    <property type="entry name" value="Ferredoxin reductase-like, C-terminal NADP-linked domain"/>
    <property type="match status" value="1"/>
</dbReference>
<dbReference type="SUPFAM" id="SSF63380">
    <property type="entry name" value="Riboflavin synthase domain-like"/>
    <property type="match status" value="1"/>
</dbReference>
<evidence type="ECO:0000259" key="7">
    <source>
        <dbReference type="PROSITE" id="PS51085"/>
    </source>
</evidence>
<dbReference type="CDD" id="cd00207">
    <property type="entry name" value="fer2"/>
    <property type="match status" value="1"/>
</dbReference>
<keyword evidence="9" id="KW-1185">Reference proteome</keyword>
<name>A0A8B6X4G6_9BURK</name>
<dbReference type="Gene3D" id="2.40.30.10">
    <property type="entry name" value="Translation factors"/>
    <property type="match status" value="1"/>
</dbReference>
<dbReference type="OrthoDB" id="544091at2"/>
<dbReference type="InterPro" id="IPR050415">
    <property type="entry name" value="MRET"/>
</dbReference>
<keyword evidence="5" id="KW-0408">Iron</keyword>
<proteinExistence type="predicted"/>
<dbReference type="PROSITE" id="PS51085">
    <property type="entry name" value="2FE2S_FER_2"/>
    <property type="match status" value="1"/>
</dbReference>
<organism evidence="9 10">
    <name type="scientific">Derxia gummosa DSM 723</name>
    <dbReference type="NCBI Taxonomy" id="1121388"/>
    <lineage>
        <taxon>Bacteria</taxon>
        <taxon>Pseudomonadati</taxon>
        <taxon>Pseudomonadota</taxon>
        <taxon>Betaproteobacteria</taxon>
        <taxon>Burkholderiales</taxon>
        <taxon>Alcaligenaceae</taxon>
        <taxon>Derxia</taxon>
    </lineage>
</organism>
<dbReference type="AlphaFoldDB" id="A0A8B6X4G6"/>
<feature type="domain" description="2Fe-2S ferredoxin-type" evidence="7">
    <location>
        <begin position="232"/>
        <end position="319"/>
    </location>
</feature>
<evidence type="ECO:0000259" key="8">
    <source>
        <dbReference type="PROSITE" id="PS51384"/>
    </source>
</evidence>
<dbReference type="InterPro" id="IPR036010">
    <property type="entry name" value="2Fe-2S_ferredoxin-like_sf"/>
</dbReference>
<dbReference type="InterPro" id="IPR001041">
    <property type="entry name" value="2Fe-2S_ferredoxin-type"/>
</dbReference>
<evidence type="ECO:0000256" key="3">
    <source>
        <dbReference type="ARBA" id="ARBA00022723"/>
    </source>
</evidence>
<dbReference type="Proteomes" id="UP000675920">
    <property type="component" value="Unplaced"/>
</dbReference>
<dbReference type="PRINTS" id="PR00409">
    <property type="entry name" value="PHDIOXRDTASE"/>
</dbReference>
<evidence type="ECO:0000256" key="5">
    <source>
        <dbReference type="ARBA" id="ARBA00023004"/>
    </source>
</evidence>
<feature type="domain" description="FAD-binding FR-type" evidence="8">
    <location>
        <begin position="1"/>
        <end position="105"/>
    </location>
</feature>
<reference evidence="10" key="3">
    <citation type="submission" date="2025-08" db="UniProtKB">
        <authorList>
            <consortium name="RefSeq"/>
        </authorList>
    </citation>
    <scope>IDENTIFICATION</scope>
</reference>
<dbReference type="Pfam" id="PF00111">
    <property type="entry name" value="Fer2"/>
    <property type="match status" value="1"/>
</dbReference>
<keyword evidence="3" id="KW-0479">Metal-binding</keyword>
<evidence type="ECO:0000256" key="1">
    <source>
        <dbReference type="ARBA" id="ARBA00022630"/>
    </source>
</evidence>
<dbReference type="PROSITE" id="PS00197">
    <property type="entry name" value="2FE2S_FER_1"/>
    <property type="match status" value="1"/>
</dbReference>
<dbReference type="InterPro" id="IPR017938">
    <property type="entry name" value="Riboflavin_synthase-like_b-brl"/>
</dbReference>
<dbReference type="Gene3D" id="3.40.50.80">
    <property type="entry name" value="Nucleotide-binding domain of ferredoxin-NADP reductase (FNR) module"/>
    <property type="match status" value="1"/>
</dbReference>
<evidence type="ECO:0000256" key="4">
    <source>
        <dbReference type="ARBA" id="ARBA00023002"/>
    </source>
</evidence>
<sequence length="319" mass="33465">MTPDVIDLVVARSSLQGQGVLVVDLADPAGAALPAFEAGAHIDLHLGPDLVRQYSLAGDPADRRIWRLGILRDPASRGGSIAAHEQLREGARVRAGLPRNLFPLAADGAALLVGGGIGVTPMIAMAHALHAAGRDFALHYCGRSRAGCAFVDELAAAPFAARVHLHFDDERGATGPLDAAALFGAAPAGGHVYTCGPEGFMTWVLDSARAAGIPEARLHQEHFQATAEAGGRPFEVVAKRSGRTVTVGAGETLVAALARIGIRVQVSCEQGICGTCMCDVLEGRPDHRDAFLTDEERDSNELIIACRSRALDDRLVLDV</sequence>
<dbReference type="RefSeq" id="WP_028311660.1">
    <property type="nucleotide sequence ID" value="NZ_AXWS01000013.1"/>
</dbReference>
<evidence type="ECO:0000256" key="2">
    <source>
        <dbReference type="ARBA" id="ARBA00022714"/>
    </source>
</evidence>
<keyword evidence="1" id="KW-0285">Flavoprotein</keyword>
<dbReference type="InterPro" id="IPR039261">
    <property type="entry name" value="FNR_nucleotide-bd"/>
</dbReference>
<dbReference type="PROSITE" id="PS51384">
    <property type="entry name" value="FAD_FR"/>
    <property type="match status" value="1"/>
</dbReference>
<reference evidence="10" key="2">
    <citation type="journal article" date="2001" name="FEBS Lett.">
        <title>Ferredoxins of the third kind.</title>
        <authorList>
            <person name="Meyer J."/>
        </authorList>
    </citation>
    <scope>NUCLEOTIDE SEQUENCE</scope>
</reference>
<dbReference type="EC" id="1.-.-.-" evidence="10"/>
<keyword evidence="6" id="KW-0411">Iron-sulfur</keyword>
<dbReference type="PANTHER" id="PTHR47354:SF1">
    <property type="entry name" value="CARNITINE MONOOXYGENASE REDUCTASE SUBUNIT"/>
    <property type="match status" value="1"/>
</dbReference>
<dbReference type="PANTHER" id="PTHR47354">
    <property type="entry name" value="NADH OXIDOREDUCTASE HCR"/>
    <property type="match status" value="1"/>
</dbReference>
<keyword evidence="4" id="KW-0560">Oxidoreductase</keyword>
<dbReference type="GO" id="GO:0016491">
    <property type="term" value="F:oxidoreductase activity"/>
    <property type="evidence" value="ECO:0007669"/>
    <property type="project" value="UniProtKB-KW"/>
</dbReference>
<dbReference type="Pfam" id="PF00175">
    <property type="entry name" value="NAD_binding_1"/>
    <property type="match status" value="1"/>
</dbReference>
<dbReference type="CDD" id="cd06185">
    <property type="entry name" value="PDR_like"/>
    <property type="match status" value="1"/>
</dbReference>
<evidence type="ECO:0000313" key="9">
    <source>
        <dbReference type="Proteomes" id="UP000675920"/>
    </source>
</evidence>
<dbReference type="InterPro" id="IPR017927">
    <property type="entry name" value="FAD-bd_FR_type"/>
</dbReference>